<keyword evidence="2" id="KW-0479">Metal-binding</keyword>
<dbReference type="GO" id="GO:0046872">
    <property type="term" value="F:metal ion binding"/>
    <property type="evidence" value="ECO:0007669"/>
    <property type="project" value="UniProtKB-KW"/>
</dbReference>
<protein>
    <recommendedName>
        <fullName evidence="2">Phosphoesterase</fullName>
        <ecNumber evidence="2">3.1.4.-</ecNumber>
    </recommendedName>
</protein>
<sequence>MKRIGLISDTHSHLEPAVFDYFADCDEIWHAGDIGHTDLADALEEFKPFRAVYGNIDGAALRRRYPLVQDFEIEGLRVYMIHIGGYPGRYSKGVKAALQASQADLFITGHSHIVKAMPDRQLNLLHLNPGAAGRHGWHKEKTLMRFKIEAGQLSDLELIELGPRGQISPEELP</sequence>
<evidence type="ECO:0000259" key="3">
    <source>
        <dbReference type="Pfam" id="PF12850"/>
    </source>
</evidence>
<keyword evidence="5" id="KW-1185">Reference proteome</keyword>
<dbReference type="OrthoDB" id="9785951at2"/>
<dbReference type="Gene3D" id="3.60.21.10">
    <property type="match status" value="1"/>
</dbReference>
<dbReference type="EC" id="3.1.4.-" evidence="2"/>
<dbReference type="Proteomes" id="UP000007519">
    <property type="component" value="Chromosome"/>
</dbReference>
<dbReference type="RefSeq" id="WP_015692295.1">
    <property type="nucleotide sequence ID" value="NC_016940.1"/>
</dbReference>
<comment type="similarity">
    <text evidence="1 2">Belongs to the metallophosphoesterase superfamily. YfcE family.</text>
</comment>
<organism evidence="4 5">
    <name type="scientific">Saprospira grandis (strain Lewin)</name>
    <dbReference type="NCBI Taxonomy" id="984262"/>
    <lineage>
        <taxon>Bacteria</taxon>
        <taxon>Pseudomonadati</taxon>
        <taxon>Bacteroidota</taxon>
        <taxon>Saprospiria</taxon>
        <taxon>Saprospirales</taxon>
        <taxon>Saprospiraceae</taxon>
        <taxon>Saprospira</taxon>
    </lineage>
</organism>
<evidence type="ECO:0000313" key="4">
    <source>
        <dbReference type="EMBL" id="AFC24672.1"/>
    </source>
</evidence>
<dbReference type="NCBIfam" id="TIGR00040">
    <property type="entry name" value="yfcE"/>
    <property type="match status" value="1"/>
</dbReference>
<dbReference type="STRING" id="984262.SGRA_1941"/>
<accession>H6L1M8</accession>
<comment type="cofactor">
    <cofactor evidence="2">
        <name>a divalent metal cation</name>
        <dbReference type="ChEBI" id="CHEBI:60240"/>
    </cofactor>
</comment>
<evidence type="ECO:0000256" key="2">
    <source>
        <dbReference type="RuleBase" id="RU362039"/>
    </source>
</evidence>
<dbReference type="GO" id="GO:0016787">
    <property type="term" value="F:hydrolase activity"/>
    <property type="evidence" value="ECO:0007669"/>
    <property type="project" value="UniProtKB-UniRule"/>
</dbReference>
<gene>
    <name evidence="4" type="ordered locus">SGRA_1941</name>
</gene>
<evidence type="ECO:0000313" key="5">
    <source>
        <dbReference type="Proteomes" id="UP000007519"/>
    </source>
</evidence>
<reference evidence="4 5" key="1">
    <citation type="journal article" date="2012" name="Stand. Genomic Sci.">
        <title>Complete genome sequencing and analysis of Saprospira grandis str. Lewin, a predatory marine bacterium.</title>
        <authorList>
            <person name="Saw J.H."/>
            <person name="Yuryev A."/>
            <person name="Kanbe M."/>
            <person name="Hou S."/>
            <person name="Young A.G."/>
            <person name="Aizawa S."/>
            <person name="Alam M."/>
        </authorList>
    </citation>
    <scope>NUCLEOTIDE SEQUENCE [LARGE SCALE GENOMIC DNA]</scope>
    <source>
        <strain evidence="4 5">Lewin</strain>
    </source>
</reference>
<proteinExistence type="inferred from homology"/>
<dbReference type="EMBL" id="CP002831">
    <property type="protein sequence ID" value="AFC24672.1"/>
    <property type="molecule type" value="Genomic_DNA"/>
</dbReference>
<dbReference type="InterPro" id="IPR029052">
    <property type="entry name" value="Metallo-depent_PP-like"/>
</dbReference>
<evidence type="ECO:0000256" key="1">
    <source>
        <dbReference type="ARBA" id="ARBA00008950"/>
    </source>
</evidence>
<dbReference type="SUPFAM" id="SSF56300">
    <property type="entry name" value="Metallo-dependent phosphatases"/>
    <property type="match status" value="1"/>
</dbReference>
<feature type="domain" description="Calcineurin-like phosphoesterase" evidence="3">
    <location>
        <begin position="3"/>
        <end position="150"/>
    </location>
</feature>
<dbReference type="InterPro" id="IPR024654">
    <property type="entry name" value="Calcineurin-like_PHP_lpxH"/>
</dbReference>
<dbReference type="KEGG" id="sgn:SGRA_1941"/>
<dbReference type="HOGENOM" id="CLU_063749_3_1_10"/>
<dbReference type="Pfam" id="PF12850">
    <property type="entry name" value="Metallophos_2"/>
    <property type="match status" value="1"/>
</dbReference>
<dbReference type="eggNOG" id="COG0622">
    <property type="taxonomic scope" value="Bacteria"/>
</dbReference>
<dbReference type="AlphaFoldDB" id="H6L1M8"/>
<dbReference type="InterPro" id="IPR000979">
    <property type="entry name" value="Phosphodiesterase_MJ0936/Vps29"/>
</dbReference>
<name>H6L1M8_SAPGL</name>